<evidence type="ECO:0000256" key="4">
    <source>
        <dbReference type="PROSITE-ProRule" id="PRU00175"/>
    </source>
</evidence>
<keyword evidence="1" id="KW-0479">Metal-binding</keyword>
<dbReference type="InterPro" id="IPR052667">
    <property type="entry name" value="E3_ubiquitin-ligase_RING"/>
</dbReference>
<evidence type="ECO:0000313" key="6">
    <source>
        <dbReference type="EMBL" id="ULT99169.1"/>
    </source>
</evidence>
<dbReference type="InterPro" id="IPR001841">
    <property type="entry name" value="Znf_RING"/>
</dbReference>
<evidence type="ECO:0000259" key="5">
    <source>
        <dbReference type="PROSITE" id="PS50089"/>
    </source>
</evidence>
<dbReference type="GO" id="GO:0008270">
    <property type="term" value="F:zinc ion binding"/>
    <property type="evidence" value="ECO:0007669"/>
    <property type="project" value="UniProtKB-KW"/>
</dbReference>
<keyword evidence="3" id="KW-0862">Zinc</keyword>
<name>A0AAE9D9N7_CAEBR</name>
<dbReference type="SUPFAM" id="SSF57850">
    <property type="entry name" value="RING/U-box"/>
    <property type="match status" value="1"/>
</dbReference>
<sequence>MENLETGEPEKERMRAECKICFKHYTETCRIPRILKECGHTVCQECVQKLLDSQKNHVFCPFCQRVTVVAGSAGSLPKNYNTLEMLDWQKN</sequence>
<protein>
    <recommendedName>
        <fullName evidence="5">RING-type domain-containing protein</fullName>
    </recommendedName>
</protein>
<reference evidence="6 7" key="1">
    <citation type="submission" date="2022-05" db="EMBL/GenBank/DDBJ databases">
        <title>Chromosome-level reference genomes for two strains of Caenorhabditis briggsae: an improved platform for comparative genomics.</title>
        <authorList>
            <person name="Stevens L."/>
            <person name="Andersen E.C."/>
        </authorList>
    </citation>
    <scope>NUCLEOTIDE SEQUENCE [LARGE SCALE GENOMIC DNA]</scope>
    <source>
        <strain evidence="6">QX1410_ONT</strain>
        <tissue evidence="6">Whole-organism</tissue>
    </source>
</reference>
<dbReference type="Pfam" id="PF13639">
    <property type="entry name" value="zf-RING_2"/>
    <property type="match status" value="1"/>
</dbReference>
<keyword evidence="2 4" id="KW-0863">Zinc-finger</keyword>
<dbReference type="InterPro" id="IPR013083">
    <property type="entry name" value="Znf_RING/FYVE/PHD"/>
</dbReference>
<dbReference type="AlphaFoldDB" id="A0AAE9D9N7"/>
<dbReference type="SMART" id="SM00184">
    <property type="entry name" value="RING"/>
    <property type="match status" value="1"/>
</dbReference>
<accession>A0AAE9D9N7</accession>
<dbReference type="InterPro" id="IPR017907">
    <property type="entry name" value="Znf_RING_CS"/>
</dbReference>
<dbReference type="Gene3D" id="3.30.40.10">
    <property type="entry name" value="Zinc/RING finger domain, C3HC4 (zinc finger)"/>
    <property type="match status" value="1"/>
</dbReference>
<evidence type="ECO:0000256" key="1">
    <source>
        <dbReference type="ARBA" id="ARBA00022723"/>
    </source>
</evidence>
<dbReference type="PANTHER" id="PTHR47156:SF7">
    <property type="entry name" value="RING-TYPE DOMAIN-CONTAINING PROTEIN"/>
    <property type="match status" value="1"/>
</dbReference>
<dbReference type="PROSITE" id="PS50089">
    <property type="entry name" value="ZF_RING_2"/>
    <property type="match status" value="1"/>
</dbReference>
<evidence type="ECO:0000256" key="2">
    <source>
        <dbReference type="ARBA" id="ARBA00022771"/>
    </source>
</evidence>
<dbReference type="PROSITE" id="PS00518">
    <property type="entry name" value="ZF_RING_1"/>
    <property type="match status" value="1"/>
</dbReference>
<organism evidence="6 7">
    <name type="scientific">Caenorhabditis briggsae</name>
    <dbReference type="NCBI Taxonomy" id="6238"/>
    <lineage>
        <taxon>Eukaryota</taxon>
        <taxon>Metazoa</taxon>
        <taxon>Ecdysozoa</taxon>
        <taxon>Nematoda</taxon>
        <taxon>Chromadorea</taxon>
        <taxon>Rhabditida</taxon>
        <taxon>Rhabditina</taxon>
        <taxon>Rhabditomorpha</taxon>
        <taxon>Rhabditoidea</taxon>
        <taxon>Rhabditidae</taxon>
        <taxon>Peloderinae</taxon>
        <taxon>Caenorhabditis</taxon>
    </lineage>
</organism>
<evidence type="ECO:0000256" key="3">
    <source>
        <dbReference type="ARBA" id="ARBA00022833"/>
    </source>
</evidence>
<evidence type="ECO:0000313" key="7">
    <source>
        <dbReference type="Proteomes" id="UP000827892"/>
    </source>
</evidence>
<gene>
    <name evidence="6" type="ORF">L3Y34_000484</name>
</gene>
<dbReference type="PANTHER" id="PTHR47156">
    <property type="entry name" value="PROTEIN CBG20824"/>
    <property type="match status" value="1"/>
</dbReference>
<proteinExistence type="predicted"/>
<dbReference type="Proteomes" id="UP000827892">
    <property type="component" value="Chromosome III"/>
</dbReference>
<dbReference type="EMBL" id="CP090893">
    <property type="protein sequence ID" value="ULT99169.1"/>
    <property type="molecule type" value="Genomic_DNA"/>
</dbReference>
<feature type="domain" description="RING-type" evidence="5">
    <location>
        <begin position="18"/>
        <end position="64"/>
    </location>
</feature>